<dbReference type="EMBL" id="LQYI01000114">
    <property type="protein sequence ID" value="KYC63264.1"/>
    <property type="molecule type" value="Genomic_DNA"/>
</dbReference>
<sequence>MQGTHLLESGIKTEDCKNGTSGAHSTLFPLLEKEGFLFFGKEGIFVCFSFFDRANRFLGKMMPIFIPGSLIIGMVLGHRLTGLLFLVPWLFAFMTFTGSIGSTFKQLGAVVRHPFPVLLALGVLHLFMPLFAYGTGHLLFSGHPLTTTGFLLSAAIPTGVTSFVWVMMQKGNIPLVLTVILIDTLLSPVVVPLTLLLFVGKSVHIEGWPLMQDLFTMIVIPSLLGILFSQFTQLETQRKAASVLSPFSKIGMFLVVMINGGVVSPYLRGMDAHVLFIILTVLFISASGYLLSWLLGALFHLDRSMIVTLTYSGGMRNISAGSVIAVTFFPAQVVLPVISGMLFQQVLASFFGTLLSSVYRDKKTEKPAASS</sequence>
<feature type="transmembrane region" description="Helical" evidence="5">
    <location>
        <begin position="116"/>
        <end position="136"/>
    </location>
</feature>
<evidence type="ECO:0000256" key="4">
    <source>
        <dbReference type="ARBA" id="ARBA00023136"/>
    </source>
</evidence>
<evidence type="ECO:0000256" key="3">
    <source>
        <dbReference type="ARBA" id="ARBA00022989"/>
    </source>
</evidence>
<gene>
    <name evidence="6" type="ORF">B4099_2896</name>
</gene>
<dbReference type="Gene3D" id="1.20.1530.20">
    <property type="match status" value="1"/>
</dbReference>
<dbReference type="Proteomes" id="UP000075304">
    <property type="component" value="Unassembled WGS sequence"/>
</dbReference>
<feature type="transmembrane region" description="Helical" evidence="5">
    <location>
        <begin position="250"/>
        <end position="267"/>
    </location>
</feature>
<dbReference type="AlphaFoldDB" id="A0A150K2X3"/>
<accession>A0A150K2X3</accession>
<feature type="transmembrane region" description="Helical" evidence="5">
    <location>
        <begin position="210"/>
        <end position="229"/>
    </location>
</feature>
<protein>
    <submittedName>
        <fullName evidence="6">Uncharacterized protein</fullName>
    </submittedName>
</protein>
<comment type="subcellular location">
    <subcellularLocation>
        <location evidence="1">Membrane</location>
        <topology evidence="1">Multi-pass membrane protein</topology>
    </subcellularLocation>
</comment>
<dbReference type="InterPro" id="IPR004710">
    <property type="entry name" value="Bilac:Na_transpt"/>
</dbReference>
<comment type="caution">
    <text evidence="6">The sequence shown here is derived from an EMBL/GenBank/DDBJ whole genome shotgun (WGS) entry which is preliminary data.</text>
</comment>
<evidence type="ECO:0000313" key="6">
    <source>
        <dbReference type="EMBL" id="KYC63264.1"/>
    </source>
</evidence>
<keyword evidence="3 5" id="KW-1133">Transmembrane helix</keyword>
<proteinExistence type="predicted"/>
<feature type="transmembrane region" description="Helical" evidence="5">
    <location>
        <begin position="317"/>
        <end position="335"/>
    </location>
</feature>
<feature type="transmembrane region" description="Helical" evidence="5">
    <location>
        <begin position="175"/>
        <end position="198"/>
    </location>
</feature>
<dbReference type="PATRIC" id="fig|1398.25.peg.886"/>
<reference evidence="6 7" key="1">
    <citation type="submission" date="2016-01" db="EMBL/GenBank/DDBJ databases">
        <title>Genome Sequences of Twelve Sporeforming Bacillus Species Isolated from Foods.</title>
        <authorList>
            <person name="Berendsen E.M."/>
            <person name="Wells-Bennik M.H."/>
            <person name="Krawcyk A.O."/>
            <person name="De Jong A."/>
            <person name="Holsappel S."/>
            <person name="Eijlander R.T."/>
            <person name="Kuipers O.P."/>
        </authorList>
    </citation>
    <scope>NUCLEOTIDE SEQUENCE [LARGE SCALE GENOMIC DNA]</scope>
    <source>
        <strain evidence="6 7">B4099</strain>
    </source>
</reference>
<dbReference type="PANTHER" id="PTHR10361">
    <property type="entry name" value="SODIUM-BILE ACID COTRANSPORTER"/>
    <property type="match status" value="1"/>
</dbReference>
<dbReference type="Pfam" id="PF01758">
    <property type="entry name" value="SBF"/>
    <property type="match status" value="1"/>
</dbReference>
<evidence type="ECO:0000256" key="5">
    <source>
        <dbReference type="SAM" id="Phobius"/>
    </source>
</evidence>
<feature type="transmembrane region" description="Helical" evidence="5">
    <location>
        <begin position="273"/>
        <end position="296"/>
    </location>
</feature>
<evidence type="ECO:0000256" key="1">
    <source>
        <dbReference type="ARBA" id="ARBA00004141"/>
    </source>
</evidence>
<dbReference type="PANTHER" id="PTHR10361:SF28">
    <property type="entry name" value="P3 PROTEIN-RELATED"/>
    <property type="match status" value="1"/>
</dbReference>
<name>A0A150K2X3_HEYCO</name>
<dbReference type="GO" id="GO:0016020">
    <property type="term" value="C:membrane"/>
    <property type="evidence" value="ECO:0007669"/>
    <property type="project" value="UniProtKB-SubCell"/>
</dbReference>
<keyword evidence="2 5" id="KW-0812">Transmembrane</keyword>
<evidence type="ECO:0000313" key="7">
    <source>
        <dbReference type="Proteomes" id="UP000075304"/>
    </source>
</evidence>
<evidence type="ECO:0000256" key="2">
    <source>
        <dbReference type="ARBA" id="ARBA00022692"/>
    </source>
</evidence>
<feature type="transmembrane region" description="Helical" evidence="5">
    <location>
        <begin position="148"/>
        <end position="168"/>
    </location>
</feature>
<feature type="transmembrane region" description="Helical" evidence="5">
    <location>
        <begin position="57"/>
        <end position="77"/>
    </location>
</feature>
<keyword evidence="4 5" id="KW-0472">Membrane</keyword>
<dbReference type="InterPro" id="IPR038770">
    <property type="entry name" value="Na+/solute_symporter_sf"/>
</dbReference>
<feature type="transmembrane region" description="Helical" evidence="5">
    <location>
        <begin position="83"/>
        <end position="104"/>
    </location>
</feature>
<dbReference type="InterPro" id="IPR002657">
    <property type="entry name" value="BilAc:Na_symport/Acr3"/>
</dbReference>
<organism evidence="6 7">
    <name type="scientific">Heyndrickxia coagulans</name>
    <name type="common">Weizmannia coagulans</name>
    <dbReference type="NCBI Taxonomy" id="1398"/>
    <lineage>
        <taxon>Bacteria</taxon>
        <taxon>Bacillati</taxon>
        <taxon>Bacillota</taxon>
        <taxon>Bacilli</taxon>
        <taxon>Bacillales</taxon>
        <taxon>Bacillaceae</taxon>
        <taxon>Heyndrickxia</taxon>
    </lineage>
</organism>